<dbReference type="Proteomes" id="UP001589798">
    <property type="component" value="Unassembled WGS sequence"/>
</dbReference>
<feature type="domain" description="DUF2134" evidence="2">
    <location>
        <begin position="67"/>
        <end position="160"/>
    </location>
</feature>
<dbReference type="EMBL" id="JBHLWK010000012">
    <property type="protein sequence ID" value="MFC0204662.1"/>
    <property type="molecule type" value="Genomic_DNA"/>
</dbReference>
<dbReference type="InterPro" id="IPR018705">
    <property type="entry name" value="DUF2134_membrane"/>
</dbReference>
<keyword evidence="1" id="KW-1133">Transmembrane helix</keyword>
<sequence>MTQVRRLLQRLRGLWRDSRGAIGPAIAVLGVSLLAAAGLFLDVALYYSGNRELRVATESAALAAAMDPTRAEGLASDFLARNGYDASVLRTVEVGYYCANIAQESGSRFVAAGSPDIANCPGSSRPNAVRVTTGKPSRQFLVGVLGRASPIPQLAATASAARIDEAGISATSGLLTVSNPLVNAVNELLGGLLGIKLQLSTADIEALLGGNVDAGLFFDALATRAGFDGTYGELTKGTFDLQDIALAAADAAGSPATRSALNAFGTMVGRGYMVPLNGLFAVGVWRNMPVGEADVKPALRAGLNAYQLVSYAVQEGPVVVALSDVIQPLVPPPLLTGTEVRIGAAVTGHPDRPRFAFGPARETKVGTSMLRLQVNVTLLNLPLGVARANVPILIDVAAAEAEIADIDCMGQVDQAANTTVRVQARSALVKAYIGTAPANALTKPLPPIRAEQIGHTEIAQVGLRLVPLLPLEVVSVKGRAIAEPVLGGDVRESLLTFGPAPGNGTIGTPARPGSSLTVPNGAQVGTTVQGLVDSLTGDKDGLRVCLLGGLCGVGETVVRSDLLPSITRPLTGVVAGVIDPLLTNVLIALGVQLGHASVWVNGVRCGVPVLI</sequence>
<keyword evidence="1" id="KW-0812">Transmembrane</keyword>
<gene>
    <name evidence="3" type="ORF">ACFFJC_10295</name>
</gene>
<name>A0ABV6CVB4_9SPHN</name>
<evidence type="ECO:0000313" key="3">
    <source>
        <dbReference type="EMBL" id="MFC0204662.1"/>
    </source>
</evidence>
<protein>
    <submittedName>
        <fullName evidence="3">TadG family pilus assembly protein</fullName>
    </submittedName>
</protein>
<proteinExistence type="predicted"/>
<evidence type="ECO:0000313" key="4">
    <source>
        <dbReference type="Proteomes" id="UP001589798"/>
    </source>
</evidence>
<dbReference type="RefSeq" id="WP_379487418.1">
    <property type="nucleotide sequence ID" value="NZ_JBHLWK010000012.1"/>
</dbReference>
<comment type="caution">
    <text evidence="3">The sequence shown here is derived from an EMBL/GenBank/DDBJ whole genome shotgun (WGS) entry which is preliminary data.</text>
</comment>
<feature type="transmembrane region" description="Helical" evidence="1">
    <location>
        <begin position="21"/>
        <end position="47"/>
    </location>
</feature>
<accession>A0ABV6CVB4</accession>
<dbReference type="Pfam" id="PF09977">
    <property type="entry name" value="Tad_C"/>
    <property type="match status" value="1"/>
</dbReference>
<reference evidence="3 4" key="1">
    <citation type="submission" date="2024-09" db="EMBL/GenBank/DDBJ databases">
        <authorList>
            <person name="Sun Q."/>
            <person name="Mori K."/>
        </authorList>
    </citation>
    <scope>NUCLEOTIDE SEQUENCE [LARGE SCALE GENOMIC DNA]</scope>
    <source>
        <strain evidence="3 4">CCM 7706</strain>
    </source>
</reference>
<keyword evidence="1" id="KW-0472">Membrane</keyword>
<evidence type="ECO:0000256" key="1">
    <source>
        <dbReference type="SAM" id="Phobius"/>
    </source>
</evidence>
<keyword evidence="4" id="KW-1185">Reference proteome</keyword>
<organism evidence="3 4">
    <name type="scientific">Novosphingobium soli</name>
    <dbReference type="NCBI Taxonomy" id="574956"/>
    <lineage>
        <taxon>Bacteria</taxon>
        <taxon>Pseudomonadati</taxon>
        <taxon>Pseudomonadota</taxon>
        <taxon>Alphaproteobacteria</taxon>
        <taxon>Sphingomonadales</taxon>
        <taxon>Sphingomonadaceae</taxon>
        <taxon>Novosphingobium</taxon>
    </lineage>
</organism>
<evidence type="ECO:0000259" key="2">
    <source>
        <dbReference type="Pfam" id="PF09977"/>
    </source>
</evidence>